<name>A0A8J5CGN8_CHIOP</name>
<reference evidence="1" key="1">
    <citation type="submission" date="2020-07" db="EMBL/GenBank/DDBJ databases">
        <title>The High-quality genome of the commercially important snow crab, Chionoecetes opilio.</title>
        <authorList>
            <person name="Jeong J.-H."/>
            <person name="Ryu S."/>
        </authorList>
    </citation>
    <scope>NUCLEOTIDE SEQUENCE</scope>
    <source>
        <strain evidence="1">MADBK_172401_WGS</strain>
        <tissue evidence="1">Digestive gland</tissue>
    </source>
</reference>
<dbReference type="AlphaFoldDB" id="A0A8J5CGN8"/>
<comment type="caution">
    <text evidence="1">The sequence shown here is derived from an EMBL/GenBank/DDBJ whole genome shotgun (WGS) entry which is preliminary data.</text>
</comment>
<protein>
    <submittedName>
        <fullName evidence="1">Uncharacterized protein</fullName>
    </submittedName>
</protein>
<accession>A0A8J5CGN8</accession>
<organism evidence="1 2">
    <name type="scientific">Chionoecetes opilio</name>
    <name type="common">Atlantic snow crab</name>
    <name type="synonym">Cancer opilio</name>
    <dbReference type="NCBI Taxonomy" id="41210"/>
    <lineage>
        <taxon>Eukaryota</taxon>
        <taxon>Metazoa</taxon>
        <taxon>Ecdysozoa</taxon>
        <taxon>Arthropoda</taxon>
        <taxon>Crustacea</taxon>
        <taxon>Multicrustacea</taxon>
        <taxon>Malacostraca</taxon>
        <taxon>Eumalacostraca</taxon>
        <taxon>Eucarida</taxon>
        <taxon>Decapoda</taxon>
        <taxon>Pleocyemata</taxon>
        <taxon>Brachyura</taxon>
        <taxon>Eubrachyura</taxon>
        <taxon>Majoidea</taxon>
        <taxon>Majidae</taxon>
        <taxon>Chionoecetes</taxon>
    </lineage>
</organism>
<proteinExistence type="predicted"/>
<dbReference type="Proteomes" id="UP000770661">
    <property type="component" value="Unassembled WGS sequence"/>
</dbReference>
<evidence type="ECO:0000313" key="1">
    <source>
        <dbReference type="EMBL" id="KAG0721203.1"/>
    </source>
</evidence>
<gene>
    <name evidence="1" type="ORF">GWK47_046927</name>
</gene>
<evidence type="ECO:0000313" key="2">
    <source>
        <dbReference type="Proteomes" id="UP000770661"/>
    </source>
</evidence>
<dbReference type="EMBL" id="JACEEZ010011567">
    <property type="protein sequence ID" value="KAG0721203.1"/>
    <property type="molecule type" value="Genomic_DNA"/>
</dbReference>
<keyword evidence="2" id="KW-1185">Reference proteome</keyword>
<sequence>MFPHDGPRPIPVETEPPPGMWLTCSIPFHHHPQTRSLPVSLRTTGQQLSRMPSCSTLPGGPCPHTVKVRRCPGHTSDVRQSPGIPAMIWRVGEAVRRRSVLSKTVMSRGTSVVLL</sequence>